<gene>
    <name evidence="1" type="ORF">CEXT_442051</name>
</gene>
<protein>
    <submittedName>
        <fullName evidence="1">Uncharacterized protein</fullName>
    </submittedName>
</protein>
<evidence type="ECO:0000313" key="1">
    <source>
        <dbReference type="EMBL" id="GIY98700.1"/>
    </source>
</evidence>
<keyword evidence="2" id="KW-1185">Reference proteome</keyword>
<comment type="caution">
    <text evidence="1">The sequence shown here is derived from an EMBL/GenBank/DDBJ whole genome shotgun (WGS) entry which is preliminary data.</text>
</comment>
<proteinExistence type="predicted"/>
<organism evidence="1 2">
    <name type="scientific">Caerostris extrusa</name>
    <name type="common">Bark spider</name>
    <name type="synonym">Caerostris bankana</name>
    <dbReference type="NCBI Taxonomy" id="172846"/>
    <lineage>
        <taxon>Eukaryota</taxon>
        <taxon>Metazoa</taxon>
        <taxon>Ecdysozoa</taxon>
        <taxon>Arthropoda</taxon>
        <taxon>Chelicerata</taxon>
        <taxon>Arachnida</taxon>
        <taxon>Araneae</taxon>
        <taxon>Araneomorphae</taxon>
        <taxon>Entelegynae</taxon>
        <taxon>Araneoidea</taxon>
        <taxon>Araneidae</taxon>
        <taxon>Caerostris</taxon>
    </lineage>
</organism>
<reference evidence="1 2" key="1">
    <citation type="submission" date="2021-06" db="EMBL/GenBank/DDBJ databases">
        <title>Caerostris extrusa draft genome.</title>
        <authorList>
            <person name="Kono N."/>
            <person name="Arakawa K."/>
        </authorList>
    </citation>
    <scope>NUCLEOTIDE SEQUENCE [LARGE SCALE GENOMIC DNA]</scope>
</reference>
<dbReference type="EMBL" id="BPLR01000954">
    <property type="protein sequence ID" value="GIY98700.1"/>
    <property type="molecule type" value="Genomic_DNA"/>
</dbReference>
<name>A0AAV4XXZ5_CAEEX</name>
<evidence type="ECO:0000313" key="2">
    <source>
        <dbReference type="Proteomes" id="UP001054945"/>
    </source>
</evidence>
<sequence>MCVTQTRISYAKHEKQKESKEDLLKTVVSLIPPPWLVERRHLLHRPDRLHVAGHQKWDFMGTWQRWPAILWMKGPGRDRGCSKFMWHPARIVFATSEILELLRLVARLQLGKTEVNNFRLNDYIFSHSDCRFVGLGGPFGRGVPL</sequence>
<dbReference type="AlphaFoldDB" id="A0AAV4XXZ5"/>
<accession>A0AAV4XXZ5</accession>
<dbReference type="Proteomes" id="UP001054945">
    <property type="component" value="Unassembled WGS sequence"/>
</dbReference>